<sequence>MTGKSSRLDRRQRPELRIGRNELPVFFFNSLRPQLLKTLQPETKCLVVVAPVGYGKTVMMSMLFNDLRQAGKQCLWLTLDDRDLTVESIIFELGEMLYRDDKSLHPTQALFRGYDLAERRIDILIRQLNNYPLPITIFIDNLHFCVDPGLGRLLDQFLFRTRGSVHFVISSSREIPFDTTRAQLEGLTRQIGPAELSFGECEVAELLGDKLCQKIGAQGIREVVRKTEGWPAAARMIKILLDSSAQPKAALESFSGSDESFGQLLNSQVLSAFSDETREFLLGLAQLRIFSEELCSEAIGGKQAVHEHLTYLAEHNMFIIPLDPSRSWFRLHGLFRDHLLRESELLLDASRRQEVLVRAARWCERHGLWRDAVEYAFTSGSMPTAIQILEHIAPFFVRDLGAGTQYIRWLEMLHERGRQAGAEAEYWFVWALAFHRRYEYAHKQITKLSSRLQRRKSRAGSSDLHRRIAILRISLDSLMDRIEDSYQGAARWLAEANDGEDDAFDLAAAHCIICCYLTNNFRFVEARKVAQFARQIAFQAESTYAQGWVACYAALIAVGEGGYADAYADLVQALAVTRAELGDEAGICGTMALIAARSAVGMGLDSEARQLLELGIKSSRDHGFLEAAGCGLEAGLMLWSGKDDDVIELSMLRNVVGVYPQRLAYTFSCYLIRRLIVLGRIDDAFAEAERIGLNHASGKGTGRTEKALRVAHLDALMAMAKIELQIAAGRYKRVMPLLAGELRQAKASGCSARLVELELNSASIAVRLQDHALGIRHVTRAVRIASSRRIVRPFTDHLEILNILVSQSKASAWGFAIEEERLFFVQICRHLDSAGQVEIANLAASEGGSRMLDVLTPREIELLGFLDAGLSNQQMADRTDISLTTVKWHLQNLYGKLGVSSRTAALARARTMSLLG</sequence>
<dbReference type="SMART" id="SM00421">
    <property type="entry name" value="HTH_LUXR"/>
    <property type="match status" value="1"/>
</dbReference>
<keyword evidence="1" id="KW-0805">Transcription regulation</keyword>
<protein>
    <submittedName>
        <fullName evidence="5">LuxR family transcriptional regulator, maltose regulon positive regulatory protein</fullName>
    </submittedName>
</protein>
<dbReference type="SUPFAM" id="SSF52540">
    <property type="entry name" value="P-loop containing nucleoside triphosphate hydrolases"/>
    <property type="match status" value="1"/>
</dbReference>
<keyword evidence="6" id="KW-1185">Reference proteome</keyword>
<feature type="domain" description="HTH luxR-type" evidence="4">
    <location>
        <begin position="848"/>
        <end position="913"/>
    </location>
</feature>
<dbReference type="InterPro" id="IPR000792">
    <property type="entry name" value="Tscrpt_reg_LuxR_C"/>
</dbReference>
<dbReference type="STRING" id="289003.SAMN05216190_1427"/>
<dbReference type="Proteomes" id="UP000198784">
    <property type="component" value="Unassembled WGS sequence"/>
</dbReference>
<dbReference type="Gene3D" id="1.10.10.10">
    <property type="entry name" value="Winged helix-like DNA-binding domain superfamily/Winged helix DNA-binding domain"/>
    <property type="match status" value="1"/>
</dbReference>
<dbReference type="EMBL" id="FOWX01000042">
    <property type="protein sequence ID" value="SFQ21507.1"/>
    <property type="molecule type" value="Genomic_DNA"/>
</dbReference>
<dbReference type="InterPro" id="IPR027417">
    <property type="entry name" value="P-loop_NTPase"/>
</dbReference>
<keyword evidence="2" id="KW-0238">DNA-binding</keyword>
<dbReference type="CDD" id="cd06170">
    <property type="entry name" value="LuxR_C_like"/>
    <property type="match status" value="1"/>
</dbReference>
<dbReference type="InterPro" id="IPR036388">
    <property type="entry name" value="WH-like_DNA-bd_sf"/>
</dbReference>
<organism evidence="5 6">
    <name type="scientific">Pseudomonas borbori</name>
    <dbReference type="NCBI Taxonomy" id="289003"/>
    <lineage>
        <taxon>Bacteria</taxon>
        <taxon>Pseudomonadati</taxon>
        <taxon>Pseudomonadota</taxon>
        <taxon>Gammaproteobacteria</taxon>
        <taxon>Pseudomonadales</taxon>
        <taxon>Pseudomonadaceae</taxon>
        <taxon>Pseudomonas</taxon>
    </lineage>
</organism>
<evidence type="ECO:0000313" key="6">
    <source>
        <dbReference type="Proteomes" id="UP000198784"/>
    </source>
</evidence>
<dbReference type="AlphaFoldDB" id="A0A1I5WPJ9"/>
<keyword evidence="3" id="KW-0804">Transcription</keyword>
<dbReference type="OrthoDB" id="1123107at2"/>
<dbReference type="Gene3D" id="3.40.50.300">
    <property type="entry name" value="P-loop containing nucleotide triphosphate hydrolases"/>
    <property type="match status" value="1"/>
</dbReference>
<reference evidence="6" key="1">
    <citation type="submission" date="2016-10" db="EMBL/GenBank/DDBJ databases">
        <authorList>
            <person name="Varghese N."/>
            <person name="Submissions S."/>
        </authorList>
    </citation>
    <scope>NUCLEOTIDE SEQUENCE [LARGE SCALE GENOMIC DNA]</scope>
    <source>
        <strain evidence="6">DSM 17834</strain>
    </source>
</reference>
<dbReference type="PANTHER" id="PTHR44688:SF16">
    <property type="entry name" value="DNA-BINDING TRANSCRIPTIONAL ACTIVATOR DEVR_DOSR"/>
    <property type="match status" value="1"/>
</dbReference>
<proteinExistence type="predicted"/>
<dbReference type="Pfam" id="PF00196">
    <property type="entry name" value="GerE"/>
    <property type="match status" value="1"/>
</dbReference>
<dbReference type="InterPro" id="IPR016032">
    <property type="entry name" value="Sig_transdc_resp-reg_C-effctor"/>
</dbReference>
<dbReference type="PRINTS" id="PR00038">
    <property type="entry name" value="HTHLUXR"/>
</dbReference>
<dbReference type="Pfam" id="PF25873">
    <property type="entry name" value="WHD_MalT"/>
    <property type="match status" value="1"/>
</dbReference>
<dbReference type="GO" id="GO:0006355">
    <property type="term" value="P:regulation of DNA-templated transcription"/>
    <property type="evidence" value="ECO:0007669"/>
    <property type="project" value="InterPro"/>
</dbReference>
<name>A0A1I5WPJ9_9PSED</name>
<dbReference type="InterPro" id="IPR059106">
    <property type="entry name" value="WHD_MalT"/>
</dbReference>
<evidence type="ECO:0000313" key="5">
    <source>
        <dbReference type="EMBL" id="SFQ21507.1"/>
    </source>
</evidence>
<accession>A0A1I5WPJ9</accession>
<evidence type="ECO:0000256" key="2">
    <source>
        <dbReference type="ARBA" id="ARBA00023125"/>
    </source>
</evidence>
<dbReference type="SUPFAM" id="SSF46894">
    <property type="entry name" value="C-terminal effector domain of the bipartite response regulators"/>
    <property type="match status" value="1"/>
</dbReference>
<dbReference type="PROSITE" id="PS50043">
    <property type="entry name" value="HTH_LUXR_2"/>
    <property type="match status" value="1"/>
</dbReference>
<evidence type="ECO:0000256" key="3">
    <source>
        <dbReference type="ARBA" id="ARBA00023163"/>
    </source>
</evidence>
<dbReference type="PANTHER" id="PTHR44688">
    <property type="entry name" value="DNA-BINDING TRANSCRIPTIONAL ACTIVATOR DEVR_DOSR"/>
    <property type="match status" value="1"/>
</dbReference>
<dbReference type="GO" id="GO:0003677">
    <property type="term" value="F:DNA binding"/>
    <property type="evidence" value="ECO:0007669"/>
    <property type="project" value="UniProtKB-KW"/>
</dbReference>
<evidence type="ECO:0000259" key="4">
    <source>
        <dbReference type="PROSITE" id="PS50043"/>
    </source>
</evidence>
<gene>
    <name evidence="5" type="ORF">SAMN05216190_1427</name>
</gene>
<dbReference type="RefSeq" id="WP_090505434.1">
    <property type="nucleotide sequence ID" value="NZ_FOWX01000042.1"/>
</dbReference>
<evidence type="ECO:0000256" key="1">
    <source>
        <dbReference type="ARBA" id="ARBA00023015"/>
    </source>
</evidence>